<evidence type="ECO:0000313" key="3">
    <source>
        <dbReference type="Proteomes" id="UP000247233"/>
    </source>
</evidence>
<proteinExistence type="predicted"/>
<dbReference type="Proteomes" id="UP000247233">
    <property type="component" value="Unassembled WGS sequence"/>
</dbReference>
<comment type="caution">
    <text evidence="2">The sequence shown here is derived from an EMBL/GenBank/DDBJ whole genome shotgun (WGS) entry which is preliminary data.</text>
</comment>
<sequence length="108" mass="12481">MPIFPTICLLLSLIFLACLHHRAIRSYFAPQHAPYTRLDHHSEEFPSEPSNPTSPLAKYFDPTTDLLRSHILEPPSPCLPLWEEDIEEEGWVDRAVDRVVGWVIVRVH</sequence>
<organism evidence="2 3">
    <name type="scientific">Aspergillus heteromorphus CBS 117.55</name>
    <dbReference type="NCBI Taxonomy" id="1448321"/>
    <lineage>
        <taxon>Eukaryota</taxon>
        <taxon>Fungi</taxon>
        <taxon>Dikarya</taxon>
        <taxon>Ascomycota</taxon>
        <taxon>Pezizomycotina</taxon>
        <taxon>Eurotiomycetes</taxon>
        <taxon>Eurotiomycetidae</taxon>
        <taxon>Eurotiales</taxon>
        <taxon>Aspergillaceae</taxon>
        <taxon>Aspergillus</taxon>
        <taxon>Aspergillus subgen. Circumdati</taxon>
    </lineage>
</organism>
<evidence type="ECO:0000256" key="1">
    <source>
        <dbReference type="SAM" id="SignalP"/>
    </source>
</evidence>
<name>A0A317WWP2_9EURO</name>
<dbReference type="EMBL" id="MSFL01000002">
    <property type="protein sequence ID" value="PWY90804.1"/>
    <property type="molecule type" value="Genomic_DNA"/>
</dbReference>
<accession>A0A317WWP2</accession>
<reference evidence="2 3" key="1">
    <citation type="submission" date="2016-12" db="EMBL/GenBank/DDBJ databases">
        <title>The genomes of Aspergillus section Nigri reveals drivers in fungal speciation.</title>
        <authorList>
            <consortium name="DOE Joint Genome Institute"/>
            <person name="Vesth T.C."/>
            <person name="Nybo J."/>
            <person name="Theobald S."/>
            <person name="Brandl J."/>
            <person name="Frisvad J.C."/>
            <person name="Nielsen K.F."/>
            <person name="Lyhne E.K."/>
            <person name="Kogle M.E."/>
            <person name="Kuo A."/>
            <person name="Riley R."/>
            <person name="Clum A."/>
            <person name="Nolan M."/>
            <person name="Lipzen A."/>
            <person name="Salamov A."/>
            <person name="Henrissat B."/>
            <person name="Wiebenga A."/>
            <person name="De Vries R.P."/>
            <person name="Grigoriev I.V."/>
            <person name="Mortensen U.H."/>
            <person name="Andersen M.R."/>
            <person name="Baker S.E."/>
        </authorList>
    </citation>
    <scope>NUCLEOTIDE SEQUENCE [LARGE SCALE GENOMIC DNA]</scope>
    <source>
        <strain evidence="2 3">CBS 117.55</strain>
    </source>
</reference>
<gene>
    <name evidence="2" type="ORF">BO70DRAFT_349367</name>
</gene>
<feature type="chain" id="PRO_5016355162" evidence="1">
    <location>
        <begin position="24"/>
        <end position="108"/>
    </location>
</feature>
<keyword evidence="1" id="KW-0732">Signal</keyword>
<feature type="signal peptide" evidence="1">
    <location>
        <begin position="1"/>
        <end position="23"/>
    </location>
</feature>
<dbReference type="AlphaFoldDB" id="A0A317WWP2"/>
<dbReference type="GeneID" id="37063888"/>
<dbReference type="VEuPathDB" id="FungiDB:BO70DRAFT_349367"/>
<dbReference type="RefSeq" id="XP_025403247.1">
    <property type="nucleotide sequence ID" value="XM_025541651.1"/>
</dbReference>
<protein>
    <submittedName>
        <fullName evidence="2">Uncharacterized protein</fullName>
    </submittedName>
</protein>
<evidence type="ECO:0000313" key="2">
    <source>
        <dbReference type="EMBL" id="PWY90804.1"/>
    </source>
</evidence>
<keyword evidence="3" id="KW-1185">Reference proteome</keyword>